<evidence type="ECO:0000313" key="4">
    <source>
        <dbReference type="Proteomes" id="UP000296883"/>
    </source>
</evidence>
<dbReference type="RefSeq" id="WP_135254429.1">
    <property type="nucleotide sequence ID" value="NZ_CP038865.1"/>
</dbReference>
<evidence type="ECO:0000313" key="3">
    <source>
        <dbReference type="EMBL" id="TFZ40823.1"/>
    </source>
</evidence>
<accession>A0AAJ5EFI8</accession>
<evidence type="ECO:0000256" key="1">
    <source>
        <dbReference type="SAM" id="Phobius"/>
    </source>
</evidence>
<keyword evidence="1" id="KW-0812">Transmembrane</keyword>
<dbReference type="AlphaFoldDB" id="A0AAJ5EFI8"/>
<feature type="transmembrane region" description="Helical" evidence="1">
    <location>
        <begin position="60"/>
        <end position="77"/>
    </location>
</feature>
<gene>
    <name evidence="3" type="ORF">E4031_05425</name>
    <name evidence="2" type="ORF">E4Z98_07665</name>
</gene>
<name>A0AAJ5EFI8_9ENTE</name>
<dbReference type="EMBL" id="CP038865">
    <property type="protein sequence ID" value="QCA29199.1"/>
    <property type="molecule type" value="Genomic_DNA"/>
</dbReference>
<feature type="transmembrane region" description="Helical" evidence="1">
    <location>
        <begin position="6"/>
        <end position="28"/>
    </location>
</feature>
<dbReference type="Proteomes" id="UP000296883">
    <property type="component" value="Chromosome"/>
</dbReference>
<proteinExistence type="predicted"/>
<keyword evidence="4" id="KW-1185">Reference proteome</keyword>
<reference evidence="3 5" key="1">
    <citation type="submission" date="2019-03" db="EMBL/GenBank/DDBJ databases">
        <title>Vagococcus sp. was isolated fron gut of Carduelis flavirostris.</title>
        <authorList>
            <person name="Ge Y."/>
        </authorList>
    </citation>
    <scope>NUCLEOTIDE SEQUENCE [LARGE SCALE GENOMIC DNA]</scope>
    <source>
        <strain evidence="3 5">CF-210</strain>
    </source>
</reference>
<keyword evidence="1" id="KW-1133">Transmembrane helix</keyword>
<sequence length="170" mass="19527">MFNYLVLGVLLWIILAFVVSCWSGVKLLNYTKQVSKKLAIYQAITKEDQYQARKIGTMKVTCYMIAVGMFGYSYKLLTHNHYLSAWMILLLASVLSIVGVVIKSKKECLINKGMLVGNDGLKEGLRLEVAHRQQFKKLYRYQKGAIIFLMLSFVIPCLLYSWLAYQLSIH</sequence>
<evidence type="ECO:0000313" key="2">
    <source>
        <dbReference type="EMBL" id="QCA29199.1"/>
    </source>
</evidence>
<evidence type="ECO:0000313" key="5">
    <source>
        <dbReference type="Proteomes" id="UP000297725"/>
    </source>
</evidence>
<feature type="transmembrane region" description="Helical" evidence="1">
    <location>
        <begin position="145"/>
        <end position="165"/>
    </location>
</feature>
<reference evidence="2 4" key="2">
    <citation type="journal article" date="2020" name="Int. J. Syst. Evol. Microbiol.">
        <title>Vagococcus xieshaowenii sp. nov., isolated from snow finch (Montifringilla taczanowskii) cloacal content.</title>
        <authorList>
            <person name="Ge Y."/>
            <person name="Yang J."/>
            <person name="Lai X.H."/>
            <person name="Zhang G."/>
            <person name="Jin D."/>
            <person name="Lu S."/>
            <person name="Wang B."/>
            <person name="Huang Y."/>
            <person name="Huang Y."/>
            <person name="Ren Z."/>
            <person name="Zhang X."/>
            <person name="Xu J."/>
        </authorList>
    </citation>
    <scope>NUCLEOTIDE SEQUENCE [LARGE SCALE GENOMIC DNA]</scope>
    <source>
        <strain evidence="4">personal::cf-49</strain>
        <strain evidence="2">Personal::cf-49</strain>
    </source>
</reference>
<feature type="transmembrane region" description="Helical" evidence="1">
    <location>
        <begin position="83"/>
        <end position="102"/>
    </location>
</feature>
<dbReference type="Proteomes" id="UP000297725">
    <property type="component" value="Unassembled WGS sequence"/>
</dbReference>
<organism evidence="3 5">
    <name type="scientific">Vagococcus xieshaowenii</name>
    <dbReference type="NCBI Taxonomy" id="2562451"/>
    <lineage>
        <taxon>Bacteria</taxon>
        <taxon>Bacillati</taxon>
        <taxon>Bacillota</taxon>
        <taxon>Bacilli</taxon>
        <taxon>Lactobacillales</taxon>
        <taxon>Enterococcaceae</taxon>
        <taxon>Vagococcus</taxon>
    </lineage>
</organism>
<keyword evidence="1" id="KW-0472">Membrane</keyword>
<dbReference type="EMBL" id="SRHU01000023">
    <property type="protein sequence ID" value="TFZ40823.1"/>
    <property type="molecule type" value="Genomic_DNA"/>
</dbReference>
<protein>
    <submittedName>
        <fullName evidence="3">Uncharacterized protein</fullName>
    </submittedName>
</protein>